<name>A0A414FLV4_9BACT</name>
<reference evidence="1 2" key="1">
    <citation type="submission" date="2018-08" db="EMBL/GenBank/DDBJ databases">
        <title>A genome reference for cultivated species of the human gut microbiota.</title>
        <authorList>
            <person name="Zou Y."/>
            <person name="Xue W."/>
            <person name="Luo G."/>
        </authorList>
    </citation>
    <scope>NUCLEOTIDE SEQUENCE [LARGE SCALE GENOMIC DNA]</scope>
    <source>
        <strain evidence="1 2">AM31-10</strain>
    </source>
</reference>
<dbReference type="RefSeq" id="WP_118165954.1">
    <property type="nucleotide sequence ID" value="NZ_QSJG01000037.1"/>
</dbReference>
<evidence type="ECO:0000313" key="1">
    <source>
        <dbReference type="EMBL" id="RHD49759.1"/>
    </source>
</evidence>
<dbReference type="GO" id="GO:0033104">
    <property type="term" value="C:type VI protein secretion system complex"/>
    <property type="evidence" value="ECO:0007669"/>
    <property type="project" value="InterPro"/>
</dbReference>
<dbReference type="AlphaFoldDB" id="A0A414FLV4"/>
<dbReference type="Proteomes" id="UP000284361">
    <property type="component" value="Unassembled WGS sequence"/>
</dbReference>
<accession>A0A414FLV4</accession>
<comment type="caution">
    <text evidence="1">The sequence shown here is derived from an EMBL/GenBank/DDBJ whole genome shotgun (WGS) entry which is preliminary data.</text>
</comment>
<dbReference type="Pfam" id="PF17642">
    <property type="entry name" value="TssD"/>
    <property type="match status" value="1"/>
</dbReference>
<protein>
    <submittedName>
        <fullName evidence="1">Uncharacterized protein</fullName>
    </submittedName>
</protein>
<proteinExistence type="predicted"/>
<dbReference type="EMBL" id="QSJG01000037">
    <property type="protein sequence ID" value="RHD49759.1"/>
    <property type="molecule type" value="Genomic_DNA"/>
</dbReference>
<dbReference type="InterPro" id="IPR041408">
    <property type="entry name" value="Hcp_Tssd"/>
</dbReference>
<evidence type="ECO:0000313" key="2">
    <source>
        <dbReference type="Proteomes" id="UP000284361"/>
    </source>
</evidence>
<organism evidence="1 2">
    <name type="scientific">Phocaeicola plebeius</name>
    <dbReference type="NCBI Taxonomy" id="310297"/>
    <lineage>
        <taxon>Bacteria</taxon>
        <taxon>Pseudomonadati</taxon>
        <taxon>Bacteroidota</taxon>
        <taxon>Bacteroidia</taxon>
        <taxon>Bacteroidales</taxon>
        <taxon>Bacteroidaceae</taxon>
        <taxon>Phocaeicola</taxon>
    </lineage>
</organism>
<sequence>MSAQSYIKLWTAEPSEHEDVQTYDLLEYEYDFSQDADKTGRVIGNMQGGKIGVIISGFPTDDLLAWMLSSQIHKNGELMNSSGILGRQKEVIRFRGAQCLEMNVHSTTKECRTKLLIHFKEMETGDSCYLNM</sequence>
<gene>
    <name evidence="1" type="ORF">DW789_13645</name>
</gene>